<keyword evidence="3" id="KW-1185">Reference proteome</keyword>
<evidence type="ECO:0000313" key="2">
    <source>
        <dbReference type="EMBL" id="GAA0709037.1"/>
    </source>
</evidence>
<reference evidence="2 3" key="1">
    <citation type="journal article" date="2019" name="Int. J. Syst. Evol. Microbiol.">
        <title>The Global Catalogue of Microorganisms (GCM) 10K type strain sequencing project: providing services to taxonomists for standard genome sequencing and annotation.</title>
        <authorList>
            <consortium name="The Broad Institute Genomics Platform"/>
            <consortium name="The Broad Institute Genome Sequencing Center for Infectious Disease"/>
            <person name="Wu L."/>
            <person name="Ma J."/>
        </authorList>
    </citation>
    <scope>NUCLEOTIDE SEQUENCE [LARGE SCALE GENOMIC DNA]</scope>
    <source>
        <strain evidence="2 3">JCM 15421</strain>
    </source>
</reference>
<dbReference type="InterPro" id="IPR050194">
    <property type="entry name" value="Glycosyltransferase_grp1"/>
</dbReference>
<dbReference type="SUPFAM" id="SSF53756">
    <property type="entry name" value="UDP-Glycosyltransferase/glycogen phosphorylase"/>
    <property type="match status" value="1"/>
</dbReference>
<dbReference type="Pfam" id="PF13692">
    <property type="entry name" value="Glyco_trans_1_4"/>
    <property type="match status" value="1"/>
</dbReference>
<proteinExistence type="predicted"/>
<dbReference type="PANTHER" id="PTHR45947">
    <property type="entry name" value="SULFOQUINOVOSYL TRANSFERASE SQD2"/>
    <property type="match status" value="1"/>
</dbReference>
<evidence type="ECO:0000313" key="3">
    <source>
        <dbReference type="Proteomes" id="UP001501523"/>
    </source>
</evidence>
<dbReference type="PANTHER" id="PTHR45947:SF3">
    <property type="entry name" value="SULFOQUINOVOSYL TRANSFERASE SQD2"/>
    <property type="match status" value="1"/>
</dbReference>
<accession>A0ABN1IDK2</accession>
<dbReference type="Proteomes" id="UP001501523">
    <property type="component" value="Unassembled WGS sequence"/>
</dbReference>
<dbReference type="Gene3D" id="3.40.50.2000">
    <property type="entry name" value="Glycogen Phosphorylase B"/>
    <property type="match status" value="2"/>
</dbReference>
<dbReference type="CDD" id="cd03814">
    <property type="entry name" value="GT4-like"/>
    <property type="match status" value="1"/>
</dbReference>
<protein>
    <submittedName>
        <fullName evidence="2">Glycosyltransferase family 1 protein</fullName>
    </submittedName>
</protein>
<dbReference type="InterPro" id="IPR028098">
    <property type="entry name" value="Glyco_trans_4-like_N"/>
</dbReference>
<dbReference type="RefSeq" id="WP_343787623.1">
    <property type="nucleotide sequence ID" value="NZ_BAAAEU010000004.1"/>
</dbReference>
<evidence type="ECO:0000259" key="1">
    <source>
        <dbReference type="Pfam" id="PF13439"/>
    </source>
</evidence>
<gene>
    <name evidence="2" type="ORF">GCM10009105_09120</name>
</gene>
<dbReference type="EMBL" id="BAAAEU010000004">
    <property type="protein sequence ID" value="GAA0709037.1"/>
    <property type="molecule type" value="Genomic_DNA"/>
</dbReference>
<dbReference type="Pfam" id="PF13439">
    <property type="entry name" value="Glyco_transf_4"/>
    <property type="match status" value="1"/>
</dbReference>
<sequence length="384" mass="41540">MRVAIVTETWPPEINGVALTVQSLARGLQGLGHSVELVRPRQEGEPGMVPPDGFEQVLLPGASLPRYPGLRFGLPAHRTLHRRWSACRPDVLYIATEGPLGLTALGASRRLGIPACTGFHTRFDDFASHYGLSFLTPIVFAYLRRFHNRASATLVPTTELAEFLGANGFHDVRLLRRAVDTELFRPDRRDEALRAEWGLAAGDLAIIHVGRIAPEKNLELAVRAFHAIKADAPRARFVIVGDGPARATLAAQHPDIVFTGIRRGEDLARHYASGDLFLFPSLTETFGNVTLEALASGVPVVAFDYGAAHEHIHDVRAGSRVPRGDDDAFIAAAVASAADVARRAQRHDPALRDAARDAVTALSTASVATHFADLLGELSLRRAA</sequence>
<organism evidence="2 3">
    <name type="scientific">Dokdonella soli</name>
    <dbReference type="NCBI Taxonomy" id="529810"/>
    <lineage>
        <taxon>Bacteria</taxon>
        <taxon>Pseudomonadati</taxon>
        <taxon>Pseudomonadota</taxon>
        <taxon>Gammaproteobacteria</taxon>
        <taxon>Lysobacterales</taxon>
        <taxon>Rhodanobacteraceae</taxon>
        <taxon>Dokdonella</taxon>
    </lineage>
</organism>
<feature type="domain" description="Glycosyltransferase subfamily 4-like N-terminal" evidence="1">
    <location>
        <begin position="14"/>
        <end position="182"/>
    </location>
</feature>
<name>A0ABN1IDK2_9GAMM</name>
<comment type="caution">
    <text evidence="2">The sequence shown here is derived from an EMBL/GenBank/DDBJ whole genome shotgun (WGS) entry which is preliminary data.</text>
</comment>